<evidence type="ECO:0000313" key="3">
    <source>
        <dbReference type="Proteomes" id="UP001250214"/>
    </source>
</evidence>
<keyword evidence="1" id="KW-1133">Transmembrane helix</keyword>
<dbReference type="Pfam" id="PF16868">
    <property type="entry name" value="NMT1_3"/>
    <property type="match status" value="1"/>
</dbReference>
<protein>
    <submittedName>
        <fullName evidence="2">TAXI family TRAP transporter solute-binding subunit</fullName>
    </submittedName>
</protein>
<keyword evidence="1" id="KW-0812">Transmembrane</keyword>
<proteinExistence type="predicted"/>
<dbReference type="EMBL" id="JAVLVT010000004">
    <property type="protein sequence ID" value="MDS1270582.1"/>
    <property type="molecule type" value="Genomic_DNA"/>
</dbReference>
<organism evidence="2 3">
    <name type="scientific">Lipingzhangella rawalii</name>
    <dbReference type="NCBI Taxonomy" id="2055835"/>
    <lineage>
        <taxon>Bacteria</taxon>
        <taxon>Bacillati</taxon>
        <taxon>Actinomycetota</taxon>
        <taxon>Actinomycetes</taxon>
        <taxon>Streptosporangiales</taxon>
        <taxon>Nocardiopsidaceae</taxon>
        <taxon>Lipingzhangella</taxon>
    </lineage>
</organism>
<evidence type="ECO:0000256" key="1">
    <source>
        <dbReference type="SAM" id="Phobius"/>
    </source>
</evidence>
<accession>A0ABU2H5J4</accession>
<keyword evidence="1" id="KW-0472">Membrane</keyword>
<dbReference type="Proteomes" id="UP001250214">
    <property type="component" value="Unassembled WGS sequence"/>
</dbReference>
<dbReference type="PANTHER" id="PTHR42941:SF1">
    <property type="entry name" value="SLL1037 PROTEIN"/>
    <property type="match status" value="1"/>
</dbReference>
<dbReference type="Gene3D" id="3.40.190.10">
    <property type="entry name" value="Periplasmic binding protein-like II"/>
    <property type="match status" value="2"/>
</dbReference>
<comment type="caution">
    <text evidence="2">The sequence shown here is derived from an EMBL/GenBank/DDBJ whole genome shotgun (WGS) entry which is preliminary data.</text>
</comment>
<sequence length="329" mass="35728">MLWPRSRRARGWWVATVGVLSALVLAIASTAWWRPTAELDALVIATGGSGGVYYPYGQGVAEMARSDSAPDAEVLETAASIENLRLVDRGDADLAFTLADAAALAVTGADPYNDPLPVSALARPYDNRTHLVVRADVPVDTASELDGRRVSVGALGSGTEMIAERVLELSGLDPHEDIERSQLSVDSSAQAIIDDRIDAFFWSGGLPTRAVVDLADHTDIRLVDLAELVPMLREEHGEVYTEATVPSQTYPGVPEVRTIGVPNLLVVRTDMAQDQAYGLTRLLFEHRGRLAEEHHQVALQLNPRQAISTRPLDLHPGAASYYREQKEAH</sequence>
<reference evidence="3" key="1">
    <citation type="submission" date="2023-07" db="EMBL/GenBank/DDBJ databases">
        <title>Novel species in the genus Lipingzhangella isolated from Sambhar Salt Lake.</title>
        <authorList>
            <person name="Jiya N."/>
            <person name="Kajale S."/>
            <person name="Sharma A."/>
        </authorList>
    </citation>
    <scope>NUCLEOTIDE SEQUENCE [LARGE SCALE GENOMIC DNA]</scope>
    <source>
        <strain evidence="3">LS1_29</strain>
    </source>
</reference>
<name>A0ABU2H5J4_9ACTN</name>
<dbReference type="InterPro" id="IPR011852">
    <property type="entry name" value="TRAP_TAXI"/>
</dbReference>
<gene>
    <name evidence="2" type="ORF">RIF23_09760</name>
</gene>
<feature type="transmembrane region" description="Helical" evidence="1">
    <location>
        <begin position="12"/>
        <end position="33"/>
    </location>
</feature>
<dbReference type="CDD" id="cd13569">
    <property type="entry name" value="PBP2_TAXI_TRAP_like_1"/>
    <property type="match status" value="1"/>
</dbReference>
<dbReference type="NCBIfam" id="TIGR02122">
    <property type="entry name" value="TRAP_TAXI"/>
    <property type="match status" value="1"/>
</dbReference>
<keyword evidence="3" id="KW-1185">Reference proteome</keyword>
<dbReference type="SUPFAM" id="SSF53850">
    <property type="entry name" value="Periplasmic binding protein-like II"/>
    <property type="match status" value="1"/>
</dbReference>
<dbReference type="PANTHER" id="PTHR42941">
    <property type="entry name" value="SLL1037 PROTEIN"/>
    <property type="match status" value="1"/>
</dbReference>
<evidence type="ECO:0000313" key="2">
    <source>
        <dbReference type="EMBL" id="MDS1270582.1"/>
    </source>
</evidence>